<comment type="caution">
    <text evidence="2">The sequence shown here is derived from an EMBL/GenBank/DDBJ whole genome shotgun (WGS) entry which is preliminary data.</text>
</comment>
<dbReference type="Proteomes" id="UP000663855">
    <property type="component" value="Unassembled WGS sequence"/>
</dbReference>
<reference evidence="2" key="1">
    <citation type="submission" date="2021-02" db="EMBL/GenBank/DDBJ databases">
        <authorList>
            <person name="Nowell W R."/>
        </authorList>
    </citation>
    <scope>NUCLEOTIDE SEQUENCE</scope>
</reference>
<proteinExistence type="predicted"/>
<gene>
    <name evidence="3" type="ORF">BYL167_LOCUS18958</name>
    <name evidence="2" type="ORF">CJN711_LOCUS12555</name>
</gene>
<dbReference type="EMBL" id="CAJNOV010005475">
    <property type="protein sequence ID" value="CAF1211807.1"/>
    <property type="molecule type" value="Genomic_DNA"/>
</dbReference>
<feature type="transmembrane region" description="Helical" evidence="1">
    <location>
        <begin position="128"/>
        <end position="146"/>
    </location>
</feature>
<keyword evidence="1" id="KW-0472">Membrane</keyword>
<evidence type="ECO:0000313" key="4">
    <source>
        <dbReference type="Proteomes" id="UP000663855"/>
    </source>
</evidence>
<protein>
    <submittedName>
        <fullName evidence="2">Uncharacterized protein</fullName>
    </submittedName>
</protein>
<evidence type="ECO:0000256" key="1">
    <source>
        <dbReference type="SAM" id="Phobius"/>
    </source>
</evidence>
<organism evidence="2 4">
    <name type="scientific">Rotaria magnacalcarata</name>
    <dbReference type="NCBI Taxonomy" id="392030"/>
    <lineage>
        <taxon>Eukaryota</taxon>
        <taxon>Metazoa</taxon>
        <taxon>Spiralia</taxon>
        <taxon>Gnathifera</taxon>
        <taxon>Rotifera</taxon>
        <taxon>Eurotatoria</taxon>
        <taxon>Bdelloidea</taxon>
        <taxon>Philodinida</taxon>
        <taxon>Philodinidae</taxon>
        <taxon>Rotaria</taxon>
    </lineage>
</organism>
<dbReference type="AlphaFoldDB" id="A0A814X6W3"/>
<keyword evidence="1" id="KW-1133">Transmembrane helix</keyword>
<evidence type="ECO:0000313" key="2">
    <source>
        <dbReference type="EMBL" id="CAF1211807.1"/>
    </source>
</evidence>
<feature type="transmembrane region" description="Helical" evidence="1">
    <location>
        <begin position="23"/>
        <end position="45"/>
    </location>
</feature>
<keyword evidence="1" id="KW-0812">Transmembrane</keyword>
<sequence>MNTRIDFSMLLPPPCNNYAGPTLAIWFLVIINTIGTIRSLIHMFFRDGGAQSIATMNLNVSGSQNIVAIFGQWGGMQLIMAFFIWIVLWRYREFVPLMIGEVLIEQLVRISIGHLKPTITTGTPPGRTGSMILLPVSVIMLIISLTRNTA</sequence>
<name>A0A814X6W3_9BILA</name>
<accession>A0A814X6W3</accession>
<dbReference type="EMBL" id="CAJOBH010007922">
    <property type="protein sequence ID" value="CAF4097867.1"/>
    <property type="molecule type" value="Genomic_DNA"/>
</dbReference>
<dbReference type="Proteomes" id="UP000681967">
    <property type="component" value="Unassembled WGS sequence"/>
</dbReference>
<evidence type="ECO:0000313" key="3">
    <source>
        <dbReference type="EMBL" id="CAF4097867.1"/>
    </source>
</evidence>
<feature type="transmembrane region" description="Helical" evidence="1">
    <location>
        <begin position="66"/>
        <end position="88"/>
    </location>
</feature>